<evidence type="ECO:0000313" key="2">
    <source>
        <dbReference type="EMBL" id="NMH75942.1"/>
    </source>
</evidence>
<dbReference type="Gene3D" id="3.20.20.150">
    <property type="entry name" value="Divalent-metal-dependent TIM barrel enzymes"/>
    <property type="match status" value="1"/>
</dbReference>
<accession>A0ABX1R6F2</accession>
<evidence type="ECO:0000313" key="3">
    <source>
        <dbReference type="Proteomes" id="UP001296706"/>
    </source>
</evidence>
<dbReference type="EMBL" id="JAAXKY010000003">
    <property type="protein sequence ID" value="NMH75942.1"/>
    <property type="molecule type" value="Genomic_DNA"/>
</dbReference>
<feature type="domain" description="Xylose isomerase-like TIM barrel" evidence="1">
    <location>
        <begin position="20"/>
        <end position="272"/>
    </location>
</feature>
<dbReference type="Proteomes" id="UP001296706">
    <property type="component" value="Unassembled WGS sequence"/>
</dbReference>
<gene>
    <name evidence="2" type="ORF">HF577_02310</name>
</gene>
<name>A0ABX1R6F2_9PSEU</name>
<proteinExistence type="predicted"/>
<keyword evidence="2" id="KW-0413">Isomerase</keyword>
<reference evidence="2 3" key="1">
    <citation type="submission" date="2020-04" db="EMBL/GenBank/DDBJ databases">
        <authorList>
            <person name="Klaysubun C."/>
            <person name="Duangmal K."/>
            <person name="Lipun K."/>
        </authorList>
    </citation>
    <scope>NUCLEOTIDE SEQUENCE [LARGE SCALE GENOMIC DNA]</scope>
    <source>
        <strain evidence="2 3">JCM 11839</strain>
    </source>
</reference>
<evidence type="ECO:0000259" key="1">
    <source>
        <dbReference type="Pfam" id="PF01261"/>
    </source>
</evidence>
<dbReference type="PANTHER" id="PTHR12110">
    <property type="entry name" value="HYDROXYPYRUVATE ISOMERASE"/>
    <property type="match status" value="1"/>
</dbReference>
<dbReference type="PANTHER" id="PTHR12110:SF21">
    <property type="entry name" value="XYLOSE ISOMERASE-LIKE TIM BARREL DOMAIN-CONTAINING PROTEIN"/>
    <property type="match status" value="1"/>
</dbReference>
<dbReference type="InterPro" id="IPR036237">
    <property type="entry name" value="Xyl_isomerase-like_sf"/>
</dbReference>
<dbReference type="RefSeq" id="WP_169394012.1">
    <property type="nucleotide sequence ID" value="NZ_BAAAJH010000005.1"/>
</dbReference>
<organism evidence="2 3">
    <name type="scientific">Pseudonocardia xinjiangensis</name>
    <dbReference type="NCBI Taxonomy" id="75289"/>
    <lineage>
        <taxon>Bacteria</taxon>
        <taxon>Bacillati</taxon>
        <taxon>Actinomycetota</taxon>
        <taxon>Actinomycetes</taxon>
        <taxon>Pseudonocardiales</taxon>
        <taxon>Pseudonocardiaceae</taxon>
        <taxon>Pseudonocardia</taxon>
    </lineage>
</organism>
<dbReference type="InterPro" id="IPR013022">
    <property type="entry name" value="Xyl_isomerase-like_TIM-brl"/>
</dbReference>
<sequence>MKLAVDPYMLRKTPLLELPALVAELGYQHIELSPREDFIPFFVHPRADRATIAAFRKELAGAGVEIASVLPLYKWSGPDEDERQAAVRYWRRAIQIAVDLGCEVMNSEFNGRPEQAAASEAQFWRSMEELLPVFEQEGVRLVLEPHPDDFMEDGRGAVDLIRGIDNELVSFLYCAPHTFHQGGDLADVIRYAGPLLTQLHIADSFDHTGSSGLRYIVNPPGSTARVHQHLDVGQGEVDWDLFFATLAEVGFDGIATVCVFAWEERARESLRSNRKKVLEYLGRHAVSSA</sequence>
<dbReference type="Pfam" id="PF01261">
    <property type="entry name" value="AP_endonuc_2"/>
    <property type="match status" value="1"/>
</dbReference>
<dbReference type="SUPFAM" id="SSF51658">
    <property type="entry name" value="Xylose isomerase-like"/>
    <property type="match status" value="1"/>
</dbReference>
<dbReference type="GO" id="GO:0016853">
    <property type="term" value="F:isomerase activity"/>
    <property type="evidence" value="ECO:0007669"/>
    <property type="project" value="UniProtKB-KW"/>
</dbReference>
<keyword evidence="3" id="KW-1185">Reference proteome</keyword>
<dbReference type="InterPro" id="IPR050312">
    <property type="entry name" value="IolE/XylAMocC-like"/>
</dbReference>
<comment type="caution">
    <text evidence="2">The sequence shown here is derived from an EMBL/GenBank/DDBJ whole genome shotgun (WGS) entry which is preliminary data.</text>
</comment>
<protein>
    <submittedName>
        <fullName evidence="2">Sugar phosphate isomerase/epimerase</fullName>
    </submittedName>
</protein>